<proteinExistence type="predicted"/>
<comment type="caution">
    <text evidence="1">The sequence shown here is derived from an EMBL/GenBank/DDBJ whole genome shotgun (WGS) entry which is preliminary data.</text>
</comment>
<feature type="non-terminal residue" evidence="1">
    <location>
        <position position="88"/>
    </location>
</feature>
<name>A0A397WCS0_9GLOM</name>
<gene>
    <name evidence="1" type="ORF">C2G38_2154085</name>
</gene>
<dbReference type="OrthoDB" id="2472798at2759"/>
<dbReference type="Proteomes" id="UP000266673">
    <property type="component" value="Unassembled WGS sequence"/>
</dbReference>
<accession>A0A397WCS0</accession>
<dbReference type="AlphaFoldDB" id="A0A397WCS0"/>
<sequence>MVEYTCPRCGKGDFPKLAKLRIHLERKNPCRIKPKRESEIPNLEILPLPTQIYVPIGNLIQLDDTPSSPIQNIFSDNVFSNLPQNDTE</sequence>
<reference evidence="1 2" key="1">
    <citation type="submission" date="2018-06" db="EMBL/GenBank/DDBJ databases">
        <title>Comparative genomics reveals the genomic features of Rhizophagus irregularis, R. cerebriforme, R. diaphanum and Gigaspora rosea, and their symbiotic lifestyle signature.</title>
        <authorList>
            <person name="Morin E."/>
            <person name="San Clemente H."/>
            <person name="Chen E.C.H."/>
            <person name="De La Providencia I."/>
            <person name="Hainaut M."/>
            <person name="Kuo A."/>
            <person name="Kohler A."/>
            <person name="Murat C."/>
            <person name="Tang N."/>
            <person name="Roy S."/>
            <person name="Loubradou J."/>
            <person name="Henrissat B."/>
            <person name="Grigoriev I.V."/>
            <person name="Corradi N."/>
            <person name="Roux C."/>
            <person name="Martin F.M."/>
        </authorList>
    </citation>
    <scope>NUCLEOTIDE SEQUENCE [LARGE SCALE GENOMIC DNA]</scope>
    <source>
        <strain evidence="1 2">DAOM 194757</strain>
    </source>
</reference>
<dbReference type="EMBL" id="QKWP01000025">
    <property type="protein sequence ID" value="RIB29986.1"/>
    <property type="molecule type" value="Genomic_DNA"/>
</dbReference>
<organism evidence="1 2">
    <name type="scientific">Gigaspora rosea</name>
    <dbReference type="NCBI Taxonomy" id="44941"/>
    <lineage>
        <taxon>Eukaryota</taxon>
        <taxon>Fungi</taxon>
        <taxon>Fungi incertae sedis</taxon>
        <taxon>Mucoromycota</taxon>
        <taxon>Glomeromycotina</taxon>
        <taxon>Glomeromycetes</taxon>
        <taxon>Diversisporales</taxon>
        <taxon>Gigasporaceae</taxon>
        <taxon>Gigaspora</taxon>
    </lineage>
</organism>
<evidence type="ECO:0000313" key="2">
    <source>
        <dbReference type="Proteomes" id="UP000266673"/>
    </source>
</evidence>
<protein>
    <submittedName>
        <fullName evidence="1">Uncharacterized protein</fullName>
    </submittedName>
</protein>
<keyword evidence="2" id="KW-1185">Reference proteome</keyword>
<evidence type="ECO:0000313" key="1">
    <source>
        <dbReference type="EMBL" id="RIB29986.1"/>
    </source>
</evidence>